<name>R9P2U7_PSEHS</name>
<protein>
    <submittedName>
        <fullName evidence="1">Set1C PHD Finger protein</fullName>
    </submittedName>
</protein>
<accession>R9P2U7</accession>
<proteinExistence type="predicted"/>
<dbReference type="AlphaFoldDB" id="R9P2U7"/>
<gene>
    <name evidence="1" type="ORF">PHSY_003195</name>
</gene>
<evidence type="ECO:0000313" key="1">
    <source>
        <dbReference type="EMBL" id="GAC95619.1"/>
    </source>
</evidence>
<dbReference type="RefSeq" id="XP_012189206.1">
    <property type="nucleotide sequence ID" value="XM_012333816.1"/>
</dbReference>
<dbReference type="EMBL" id="DF238795">
    <property type="protein sequence ID" value="GAC95619.1"/>
    <property type="molecule type" value="Genomic_DNA"/>
</dbReference>
<reference evidence="2" key="1">
    <citation type="journal article" date="2013" name="Genome Announc.">
        <title>Draft genome sequence of the basidiomycetous yeast-like fungus Pseudozyma hubeiensis SY62, which produces an abundant amount of the biosurfactant mannosylerythritol lipids.</title>
        <authorList>
            <person name="Konishi M."/>
            <person name="Hatada Y."/>
            <person name="Horiuchi J."/>
        </authorList>
    </citation>
    <scope>NUCLEOTIDE SEQUENCE [LARGE SCALE GENOMIC DNA]</scope>
    <source>
        <strain evidence="2">SY62</strain>
    </source>
</reference>
<evidence type="ECO:0000313" key="2">
    <source>
        <dbReference type="Proteomes" id="UP000014071"/>
    </source>
</evidence>
<sequence length="120" mass="13580">MFPRRFPLHSDIGVFHEPESEEGFPLFLVPDVALPCGKSVCLAVFQNPCIPSEPPTFAFRSDLKAHLGLVRLFPRLSLAISNSIRINWCISEFPKPTFLTDRIDDFAQDRQLANDVRSHA</sequence>
<keyword evidence="2" id="KW-1185">Reference proteome</keyword>
<dbReference type="HOGENOM" id="CLU_2050666_0_0_1"/>
<organism evidence="1 2">
    <name type="scientific">Pseudozyma hubeiensis (strain SY62)</name>
    <name type="common">Yeast</name>
    <dbReference type="NCBI Taxonomy" id="1305764"/>
    <lineage>
        <taxon>Eukaryota</taxon>
        <taxon>Fungi</taxon>
        <taxon>Dikarya</taxon>
        <taxon>Basidiomycota</taxon>
        <taxon>Ustilaginomycotina</taxon>
        <taxon>Ustilaginomycetes</taxon>
        <taxon>Ustilaginales</taxon>
        <taxon>Ustilaginaceae</taxon>
        <taxon>Pseudozyma</taxon>
    </lineage>
</organism>
<dbReference type="Proteomes" id="UP000014071">
    <property type="component" value="Unassembled WGS sequence"/>
</dbReference>
<dbReference type="GeneID" id="24108485"/>